<dbReference type="Proteomes" id="UP000268162">
    <property type="component" value="Unassembled WGS sequence"/>
</dbReference>
<feature type="transmembrane region" description="Helical" evidence="1">
    <location>
        <begin position="14"/>
        <end position="35"/>
    </location>
</feature>
<dbReference type="AlphaFoldDB" id="A0A4P9ZSQ9"/>
<dbReference type="EMBL" id="ML002653">
    <property type="protein sequence ID" value="RKP36445.1"/>
    <property type="molecule type" value="Genomic_DNA"/>
</dbReference>
<evidence type="ECO:0000256" key="1">
    <source>
        <dbReference type="SAM" id="Phobius"/>
    </source>
</evidence>
<dbReference type="PANTHER" id="PTHR38488">
    <property type="entry name" value="OXIDOREDUCTASE 9.5 KDA SUBUNIT, PUTATIVE (AFU_ORTHOLOGUE AFUA_5G08980)-RELATED"/>
    <property type="match status" value="1"/>
</dbReference>
<reference evidence="3" key="1">
    <citation type="journal article" date="2018" name="Nat. Microbiol.">
        <title>Leveraging single-cell genomics to expand the fungal tree of life.</title>
        <authorList>
            <person name="Ahrendt S.R."/>
            <person name="Quandt C.A."/>
            <person name="Ciobanu D."/>
            <person name="Clum A."/>
            <person name="Salamov A."/>
            <person name="Andreopoulos B."/>
            <person name="Cheng J.F."/>
            <person name="Woyke T."/>
            <person name="Pelin A."/>
            <person name="Henrissat B."/>
            <person name="Reynolds N.K."/>
            <person name="Benny G.L."/>
            <person name="Smith M.E."/>
            <person name="James T.Y."/>
            <person name="Grigoriev I.V."/>
        </authorList>
    </citation>
    <scope>NUCLEOTIDE SEQUENCE [LARGE SCALE GENOMIC DNA]</scope>
    <source>
        <strain evidence="3">RSA 468</strain>
    </source>
</reference>
<proteinExistence type="predicted"/>
<evidence type="ECO:0000313" key="3">
    <source>
        <dbReference type="Proteomes" id="UP000268162"/>
    </source>
</evidence>
<keyword evidence="1" id="KW-0472">Membrane</keyword>
<dbReference type="STRING" id="215637.A0A4P9ZSQ9"/>
<dbReference type="PANTHER" id="PTHR38488:SF1">
    <property type="entry name" value="OXIDOREDUCTASE 9.5 KDA SUBUNIT, PUTATIVE (AFU_ORTHOLOGUE AFUA_5G08980)-RELATED"/>
    <property type="match status" value="1"/>
</dbReference>
<gene>
    <name evidence="2" type="ORF">BJ085DRAFT_17056</name>
</gene>
<accession>A0A4P9ZSQ9</accession>
<evidence type="ECO:0008006" key="4">
    <source>
        <dbReference type="Google" id="ProtNLM"/>
    </source>
</evidence>
<keyword evidence="1" id="KW-0812">Transmembrane</keyword>
<organism evidence="2 3">
    <name type="scientific">Dimargaris cristalligena</name>
    <dbReference type="NCBI Taxonomy" id="215637"/>
    <lineage>
        <taxon>Eukaryota</taxon>
        <taxon>Fungi</taxon>
        <taxon>Fungi incertae sedis</taxon>
        <taxon>Zoopagomycota</taxon>
        <taxon>Kickxellomycotina</taxon>
        <taxon>Dimargaritomycetes</taxon>
        <taxon>Dimargaritales</taxon>
        <taxon>Dimargaritaceae</taxon>
        <taxon>Dimargaris</taxon>
    </lineage>
</organism>
<dbReference type="InterPro" id="IPR039961">
    <property type="entry name" value="Nuo9.5"/>
</dbReference>
<sequence length="67" mass="7817">MWAYIRQKTFEQPFIVWSIAIGFISPVAGLSIPFIRNRYFGWTPSVPLPKSYPVPDRPRRQLTGYDS</sequence>
<evidence type="ECO:0000313" key="2">
    <source>
        <dbReference type="EMBL" id="RKP36445.1"/>
    </source>
</evidence>
<dbReference type="CDD" id="cd22903">
    <property type="entry name" value="NI9M"/>
    <property type="match status" value="1"/>
</dbReference>
<protein>
    <recommendedName>
        <fullName evidence="4">NADH-ubiquinone oxidoreductase 9.5 kDa subunit</fullName>
    </recommendedName>
</protein>
<keyword evidence="3" id="KW-1185">Reference proteome</keyword>
<dbReference type="OrthoDB" id="2093409at2759"/>
<keyword evidence="1" id="KW-1133">Transmembrane helix</keyword>
<name>A0A4P9ZSQ9_9FUNG</name>